<organism evidence="5 6">
    <name type="scientific">Metabacillus litoralis</name>
    <dbReference type="NCBI Taxonomy" id="152268"/>
    <lineage>
        <taxon>Bacteria</taxon>
        <taxon>Bacillati</taxon>
        <taxon>Bacillota</taxon>
        <taxon>Bacilli</taxon>
        <taxon>Bacillales</taxon>
        <taxon>Bacillaceae</taxon>
        <taxon>Metabacillus</taxon>
    </lineage>
</organism>
<dbReference type="OrthoDB" id="2043123at2"/>
<evidence type="ECO:0000256" key="1">
    <source>
        <dbReference type="ARBA" id="ARBA00022605"/>
    </source>
</evidence>
<dbReference type="GO" id="GO:0008652">
    <property type="term" value="P:amino acid biosynthetic process"/>
    <property type="evidence" value="ECO:0007669"/>
    <property type="project" value="UniProtKB-KW"/>
</dbReference>
<dbReference type="InterPro" id="IPR056179">
    <property type="entry name" value="DHQS_C"/>
</dbReference>
<feature type="domain" description="3-dehydroquinate synthase C-terminal" evidence="4">
    <location>
        <begin position="194"/>
        <end position="368"/>
    </location>
</feature>
<dbReference type="Pfam" id="PF26558">
    <property type="entry name" value="DHQS_2nd"/>
    <property type="match status" value="1"/>
</dbReference>
<proteinExistence type="predicted"/>
<dbReference type="PANTHER" id="PTHR33563">
    <property type="match status" value="1"/>
</dbReference>
<dbReference type="GO" id="GO:0003856">
    <property type="term" value="F:3-dehydroquinate synthase activity"/>
    <property type="evidence" value="ECO:0007669"/>
    <property type="project" value="InterPro"/>
</dbReference>
<accession>A0A179SUT5</accession>
<keyword evidence="6" id="KW-1185">Reference proteome</keyword>
<dbReference type="GO" id="GO:0016491">
    <property type="term" value="F:oxidoreductase activity"/>
    <property type="evidence" value="ECO:0007669"/>
    <property type="project" value="InterPro"/>
</dbReference>
<dbReference type="EMBL" id="LWSG01000022">
    <property type="protein sequence ID" value="OAS85281.1"/>
    <property type="molecule type" value="Genomic_DNA"/>
</dbReference>
<comment type="caution">
    <text evidence="5">The sequence shown here is derived from an EMBL/GenBank/DDBJ whole genome shotgun (WGS) entry which is preliminary data.</text>
</comment>
<dbReference type="InterPro" id="IPR002812">
    <property type="entry name" value="DHQS"/>
</dbReference>
<evidence type="ECO:0000256" key="2">
    <source>
        <dbReference type="ARBA" id="ARBA00023141"/>
    </source>
</evidence>
<dbReference type="PANTHER" id="PTHR33563:SF1">
    <property type="entry name" value="3-DEHYDROQUINATE SYNTHASE"/>
    <property type="match status" value="1"/>
</dbReference>
<protein>
    <submittedName>
        <fullName evidence="5">3-dehydroquinate synthase</fullName>
    </submittedName>
</protein>
<keyword evidence="2" id="KW-0057">Aromatic amino acid biosynthesis</keyword>
<keyword evidence="1" id="KW-0028">Amino-acid biosynthesis</keyword>
<reference evidence="6" key="1">
    <citation type="submission" date="2016-04" db="EMBL/GenBank/DDBJ databases">
        <authorList>
            <person name="Lyu Z."/>
            <person name="Lyu W."/>
        </authorList>
    </citation>
    <scope>NUCLEOTIDE SEQUENCE [LARGE SCALE GENOMIC DNA]</scope>
    <source>
        <strain evidence="6">C44</strain>
    </source>
</reference>
<dbReference type="Pfam" id="PF01959">
    <property type="entry name" value="DHQS"/>
    <property type="match status" value="1"/>
</dbReference>
<evidence type="ECO:0000313" key="6">
    <source>
        <dbReference type="Proteomes" id="UP000078534"/>
    </source>
</evidence>
<feature type="domain" description="3-dehydroquinate synthase N-terminal" evidence="3">
    <location>
        <begin position="6"/>
        <end position="180"/>
    </location>
</feature>
<evidence type="ECO:0000313" key="5">
    <source>
        <dbReference type="EMBL" id="OAS85281.1"/>
    </source>
</evidence>
<sequence>MQQKARQVWYDGRGVSVENMDVWELINHSPIDKVLVSLKQRQDGYFPQKISFITEVTENEELEQVPTGDVVFSDDQEILTNAKKSGYKTCIFYSVDNREMLERCSREASNYDFAAVDFDLPTNIPLELIIARLEESNTILLRAVNTAIDTEIAYGTLEKGSDGVLFTTSDIDEVKRLTTFMSKQSLPILELHPMVVTEVMHAGMGVRACIDTTGIMTQDEGMIIGSTSGGGVFVCSETHYLPYMNLRPFRVNAGAVHSYVWQPEDAAEYLSDLKAGDKVLCVNTKGETRVLTVGRIKTEVRPMLLIKGNVGDRELNVIVQDDWHIRIMSADGKPRNASTIQPGDELLAYVCEPGRHVGVKVSETIIEK</sequence>
<dbReference type="RefSeq" id="WP_066334057.1">
    <property type="nucleotide sequence ID" value="NZ_LWSG01000022.1"/>
</dbReference>
<dbReference type="STRING" id="152268.A6K24_24535"/>
<dbReference type="Proteomes" id="UP000078534">
    <property type="component" value="Unassembled WGS sequence"/>
</dbReference>
<name>A0A179SUT5_9BACI</name>
<evidence type="ECO:0000259" key="3">
    <source>
        <dbReference type="Pfam" id="PF01959"/>
    </source>
</evidence>
<evidence type="ECO:0000259" key="4">
    <source>
        <dbReference type="Pfam" id="PF26558"/>
    </source>
</evidence>
<gene>
    <name evidence="5" type="ORF">A6K24_24535</name>
</gene>
<dbReference type="GO" id="GO:0009073">
    <property type="term" value="P:aromatic amino acid family biosynthetic process"/>
    <property type="evidence" value="ECO:0007669"/>
    <property type="project" value="UniProtKB-KW"/>
</dbReference>
<dbReference type="AlphaFoldDB" id="A0A179SUT5"/>
<dbReference type="InterPro" id="IPR030960">
    <property type="entry name" value="DHQS/DOIS_N"/>
</dbReference>